<sequence length="60" mass="6800">MDVSVKCLHKPTRRIAWLNPMPEERWRGSSAQMIAGIVTMRSPHWNGFSQVINAALGRPL</sequence>
<keyword evidence="2" id="KW-1185">Reference proteome</keyword>
<name>A0A0S6VYX9_9BACT</name>
<gene>
    <name evidence="1" type="ORF">U14_01863</name>
</gene>
<accession>A0A0S6VYX9</accession>
<evidence type="ECO:0000313" key="1">
    <source>
        <dbReference type="EMBL" id="GAK50630.1"/>
    </source>
</evidence>
<protein>
    <submittedName>
        <fullName evidence="1">Uncharacterized protein</fullName>
    </submittedName>
</protein>
<dbReference type="EMBL" id="DF820456">
    <property type="protein sequence ID" value="GAK50630.1"/>
    <property type="molecule type" value="Genomic_DNA"/>
</dbReference>
<proteinExistence type="predicted"/>
<dbReference type="Proteomes" id="UP000030700">
    <property type="component" value="Unassembled WGS sequence"/>
</dbReference>
<organism evidence="1">
    <name type="scientific">Candidatus Moduliflexus flocculans</name>
    <dbReference type="NCBI Taxonomy" id="1499966"/>
    <lineage>
        <taxon>Bacteria</taxon>
        <taxon>Candidatus Moduliflexota</taxon>
        <taxon>Candidatus Moduliflexia</taxon>
        <taxon>Candidatus Moduliflexales</taxon>
        <taxon>Candidatus Moduliflexaceae</taxon>
    </lineage>
</organism>
<dbReference type="STRING" id="1499966.U14_01863"/>
<dbReference type="HOGENOM" id="CLU_2931878_0_0_0"/>
<reference evidence="1" key="1">
    <citation type="journal article" date="2015" name="PeerJ">
        <title>First genomic representation of candidate bacterial phylum KSB3 points to enhanced environmental sensing as a trigger of wastewater bulking.</title>
        <authorList>
            <person name="Sekiguchi Y."/>
            <person name="Ohashi A."/>
            <person name="Parks D.H."/>
            <person name="Yamauchi T."/>
            <person name="Tyson G.W."/>
            <person name="Hugenholtz P."/>
        </authorList>
    </citation>
    <scope>NUCLEOTIDE SEQUENCE [LARGE SCALE GENOMIC DNA]</scope>
</reference>
<evidence type="ECO:0000313" key="2">
    <source>
        <dbReference type="Proteomes" id="UP000030700"/>
    </source>
</evidence>
<dbReference type="AlphaFoldDB" id="A0A0S6VYX9"/>